<dbReference type="RefSeq" id="WP_256028503.1">
    <property type="nucleotide sequence ID" value="NZ_JAHLKM010000002.1"/>
</dbReference>
<evidence type="ECO:0000259" key="4">
    <source>
        <dbReference type="PROSITE" id="PS51352"/>
    </source>
</evidence>
<dbReference type="Proteomes" id="UP001139494">
    <property type="component" value="Unassembled WGS sequence"/>
</dbReference>
<feature type="active site" description="Cysteine sulfenic acid (-SOH) intermediate; for peroxidase activity" evidence="3">
    <location>
        <position position="51"/>
    </location>
</feature>
<comment type="caution">
    <text evidence="5">The sequence shown here is derived from an EMBL/GenBank/DDBJ whole genome shotgun (WGS) entry which is preliminary data.</text>
</comment>
<dbReference type="EMBL" id="JAHLKM010000002">
    <property type="protein sequence ID" value="MCQ4332576.1"/>
    <property type="molecule type" value="Genomic_DNA"/>
</dbReference>
<evidence type="ECO:0000256" key="2">
    <source>
        <dbReference type="ARBA" id="ARBA00023284"/>
    </source>
</evidence>
<dbReference type="InterPro" id="IPR000866">
    <property type="entry name" value="AhpC/TSA"/>
</dbReference>
<dbReference type="PANTHER" id="PTHR43110:SF1">
    <property type="entry name" value="THIOL PEROXIDASE"/>
    <property type="match status" value="1"/>
</dbReference>
<dbReference type="SUPFAM" id="SSF52833">
    <property type="entry name" value="Thioredoxin-like"/>
    <property type="match status" value="1"/>
</dbReference>
<evidence type="ECO:0000313" key="5">
    <source>
        <dbReference type="EMBL" id="MCQ4332576.1"/>
    </source>
</evidence>
<gene>
    <name evidence="5" type="ORF">KM295_03540</name>
</gene>
<dbReference type="InterPro" id="IPR036249">
    <property type="entry name" value="Thioredoxin-like_sf"/>
</dbReference>
<dbReference type="AlphaFoldDB" id="A0A9R1D513"/>
<sequence length="165" mass="17954">MVDIGSEAPDFTVPVAGGTAYNDVEPFTLSAALEEGPVVLAFYPAAFTSVCTEEMCAFRDSMSRFDGLDARVYGVSVDLPFAQNVWIEEEGLNFPMLSDWDHEVIEKYDVILEDMYGMVEVAQRSVFVVDSAGVVTYKWVPEGDNPDFDALVSEIGDAVAEAAGD</sequence>
<keyword evidence="6" id="KW-1185">Reference proteome</keyword>
<reference evidence="5" key="1">
    <citation type="journal article" date="2023" name="Front. Microbiol.">
        <title>Genomic-based phylogenetic and metabolic analyses of the genus Natronomonas, and description of Natronomonas aquatica sp. nov.</title>
        <authorList>
            <person name="Garcia-Roldan A."/>
            <person name="Duran-Viseras A."/>
            <person name="de la Haba R.R."/>
            <person name="Corral P."/>
            <person name="Sanchez-Porro C."/>
            <person name="Ventosa A."/>
        </authorList>
    </citation>
    <scope>NUCLEOTIDE SEQUENCE</scope>
    <source>
        <strain evidence="5">F2-12</strain>
    </source>
</reference>
<evidence type="ECO:0000313" key="6">
    <source>
        <dbReference type="Proteomes" id="UP001139494"/>
    </source>
</evidence>
<dbReference type="InterPro" id="IPR050455">
    <property type="entry name" value="Tpx_Peroxidase_subfamily"/>
</dbReference>
<feature type="domain" description="Thioredoxin" evidence="4">
    <location>
        <begin position="2"/>
        <end position="161"/>
    </location>
</feature>
<protein>
    <submittedName>
        <fullName evidence="5">Redoxin domain-containing protein</fullName>
    </submittedName>
</protein>
<keyword evidence="2" id="KW-0676">Redox-active center</keyword>
<dbReference type="PROSITE" id="PS51352">
    <property type="entry name" value="THIOREDOXIN_2"/>
    <property type="match status" value="1"/>
</dbReference>
<proteinExistence type="predicted"/>
<dbReference type="Pfam" id="PF00578">
    <property type="entry name" value="AhpC-TSA"/>
    <property type="match status" value="1"/>
</dbReference>
<accession>A0A9R1D513</accession>
<organism evidence="5 6">
    <name type="scientific">Natronomonas aquatica</name>
    <dbReference type="NCBI Taxonomy" id="2841590"/>
    <lineage>
        <taxon>Archaea</taxon>
        <taxon>Methanobacteriati</taxon>
        <taxon>Methanobacteriota</taxon>
        <taxon>Stenosarchaea group</taxon>
        <taxon>Halobacteria</taxon>
        <taxon>Halobacteriales</taxon>
        <taxon>Natronomonadaceae</taxon>
        <taxon>Natronomonas</taxon>
    </lineage>
</organism>
<dbReference type="Gene3D" id="3.40.30.10">
    <property type="entry name" value="Glutaredoxin"/>
    <property type="match status" value="1"/>
</dbReference>
<evidence type="ECO:0000256" key="3">
    <source>
        <dbReference type="PIRSR" id="PIRSR000239-1"/>
    </source>
</evidence>
<keyword evidence="1" id="KW-0560">Oxidoreductase</keyword>
<dbReference type="GO" id="GO:0016209">
    <property type="term" value="F:antioxidant activity"/>
    <property type="evidence" value="ECO:0007669"/>
    <property type="project" value="InterPro"/>
</dbReference>
<evidence type="ECO:0000256" key="1">
    <source>
        <dbReference type="ARBA" id="ARBA00023002"/>
    </source>
</evidence>
<name>A0A9R1D513_9EURY</name>
<dbReference type="InterPro" id="IPR024706">
    <property type="entry name" value="Peroxiredoxin_AhpC-typ"/>
</dbReference>
<dbReference type="GO" id="GO:0016491">
    <property type="term" value="F:oxidoreductase activity"/>
    <property type="evidence" value="ECO:0007669"/>
    <property type="project" value="UniProtKB-KW"/>
</dbReference>
<dbReference type="PANTHER" id="PTHR43110">
    <property type="entry name" value="THIOL PEROXIDASE"/>
    <property type="match status" value="1"/>
</dbReference>
<dbReference type="PIRSF" id="PIRSF000239">
    <property type="entry name" value="AHPC"/>
    <property type="match status" value="1"/>
</dbReference>
<dbReference type="InterPro" id="IPR013766">
    <property type="entry name" value="Thioredoxin_domain"/>
</dbReference>